<feature type="compositionally biased region" description="Basic and acidic residues" evidence="1">
    <location>
        <begin position="46"/>
        <end position="59"/>
    </location>
</feature>
<name>A0AAV7QXV3_PLEWA</name>
<dbReference type="EMBL" id="JANPWB010000010">
    <property type="protein sequence ID" value="KAJ1144810.1"/>
    <property type="molecule type" value="Genomic_DNA"/>
</dbReference>
<reference evidence="2" key="1">
    <citation type="journal article" date="2022" name="bioRxiv">
        <title>Sequencing and chromosome-scale assembly of the giantPleurodeles waltlgenome.</title>
        <authorList>
            <person name="Brown T."/>
            <person name="Elewa A."/>
            <person name="Iarovenko S."/>
            <person name="Subramanian E."/>
            <person name="Araus A.J."/>
            <person name="Petzold A."/>
            <person name="Susuki M."/>
            <person name="Suzuki K.-i.T."/>
            <person name="Hayashi T."/>
            <person name="Toyoda A."/>
            <person name="Oliveira C."/>
            <person name="Osipova E."/>
            <person name="Leigh N.D."/>
            <person name="Simon A."/>
            <person name="Yun M.H."/>
        </authorList>
    </citation>
    <scope>NUCLEOTIDE SEQUENCE</scope>
    <source>
        <strain evidence="2">20211129_DDA</strain>
        <tissue evidence="2">Liver</tissue>
    </source>
</reference>
<evidence type="ECO:0000313" key="3">
    <source>
        <dbReference type="Proteomes" id="UP001066276"/>
    </source>
</evidence>
<evidence type="ECO:0000256" key="1">
    <source>
        <dbReference type="SAM" id="MobiDB-lite"/>
    </source>
</evidence>
<keyword evidence="3" id="KW-1185">Reference proteome</keyword>
<sequence>MRTPACSGIKPTMAQSVEERTRLLRETTQFVSNPYSALSYLADAEADHADSSDAGDSHRGPLLNPCSADDI</sequence>
<organism evidence="2 3">
    <name type="scientific">Pleurodeles waltl</name>
    <name type="common">Iberian ribbed newt</name>
    <dbReference type="NCBI Taxonomy" id="8319"/>
    <lineage>
        <taxon>Eukaryota</taxon>
        <taxon>Metazoa</taxon>
        <taxon>Chordata</taxon>
        <taxon>Craniata</taxon>
        <taxon>Vertebrata</taxon>
        <taxon>Euteleostomi</taxon>
        <taxon>Amphibia</taxon>
        <taxon>Batrachia</taxon>
        <taxon>Caudata</taxon>
        <taxon>Salamandroidea</taxon>
        <taxon>Salamandridae</taxon>
        <taxon>Pleurodelinae</taxon>
        <taxon>Pleurodeles</taxon>
    </lineage>
</organism>
<feature type="region of interest" description="Disordered" evidence="1">
    <location>
        <begin position="46"/>
        <end position="71"/>
    </location>
</feature>
<proteinExistence type="predicted"/>
<evidence type="ECO:0000313" key="2">
    <source>
        <dbReference type="EMBL" id="KAJ1144810.1"/>
    </source>
</evidence>
<gene>
    <name evidence="2" type="ORF">NDU88_011105</name>
</gene>
<protein>
    <submittedName>
        <fullName evidence="2">Uncharacterized protein</fullName>
    </submittedName>
</protein>
<comment type="caution">
    <text evidence="2">The sequence shown here is derived from an EMBL/GenBank/DDBJ whole genome shotgun (WGS) entry which is preliminary data.</text>
</comment>
<dbReference type="AlphaFoldDB" id="A0AAV7QXV3"/>
<dbReference type="Proteomes" id="UP001066276">
    <property type="component" value="Chromosome 6"/>
</dbReference>
<accession>A0AAV7QXV3</accession>